<dbReference type="EMBL" id="JANVFS010000017">
    <property type="protein sequence ID" value="KAJ4478820.1"/>
    <property type="molecule type" value="Genomic_DNA"/>
</dbReference>
<dbReference type="Gene3D" id="3.30.60.190">
    <property type="match status" value="1"/>
</dbReference>
<dbReference type="AlphaFoldDB" id="A0A9W9AB92"/>
<dbReference type="SUPFAM" id="SSF144232">
    <property type="entry name" value="HIT/MYND zinc finger-like"/>
    <property type="match status" value="1"/>
</dbReference>
<evidence type="ECO:0000313" key="3">
    <source>
        <dbReference type="Proteomes" id="UP001150238"/>
    </source>
</evidence>
<feature type="region of interest" description="Disordered" evidence="1">
    <location>
        <begin position="426"/>
        <end position="452"/>
    </location>
</feature>
<name>A0A9W9AB92_9AGAR</name>
<protein>
    <recommendedName>
        <fullName evidence="4">HIT-type domain-containing protein</fullName>
    </recommendedName>
</protein>
<dbReference type="Proteomes" id="UP001150238">
    <property type="component" value="Unassembled WGS sequence"/>
</dbReference>
<evidence type="ECO:0000313" key="2">
    <source>
        <dbReference type="EMBL" id="KAJ4478820.1"/>
    </source>
</evidence>
<gene>
    <name evidence="2" type="ORF">C8J55DRAFT_561188</name>
</gene>
<dbReference type="CDD" id="cd23024">
    <property type="entry name" value="zf-HIT_ZNHIT2-3"/>
    <property type="match status" value="1"/>
</dbReference>
<reference evidence="2" key="1">
    <citation type="submission" date="2022-08" db="EMBL/GenBank/DDBJ databases">
        <authorList>
            <consortium name="DOE Joint Genome Institute"/>
            <person name="Min B."/>
            <person name="Riley R."/>
            <person name="Sierra-Patev S."/>
            <person name="Naranjo-Ortiz M."/>
            <person name="Looney B."/>
            <person name="Konkel Z."/>
            <person name="Slot J.C."/>
            <person name="Sakamoto Y."/>
            <person name="Steenwyk J.L."/>
            <person name="Rokas A."/>
            <person name="Carro J."/>
            <person name="Camarero S."/>
            <person name="Ferreira P."/>
            <person name="Molpeceres G."/>
            <person name="Ruiz-Duenas F.J."/>
            <person name="Serrano A."/>
            <person name="Henrissat B."/>
            <person name="Drula E."/>
            <person name="Hughes K.W."/>
            <person name="Mata J.L."/>
            <person name="Ishikawa N.K."/>
            <person name="Vargas-Isla R."/>
            <person name="Ushijima S."/>
            <person name="Smith C.A."/>
            <person name="Ahrendt S."/>
            <person name="Andreopoulos W."/>
            <person name="He G."/>
            <person name="Labutti K."/>
            <person name="Lipzen A."/>
            <person name="Ng V."/>
            <person name="Sandor L."/>
            <person name="Barry K."/>
            <person name="Martinez A.T."/>
            <person name="Xiao Y."/>
            <person name="Gibbons J.G."/>
            <person name="Terashima K."/>
            <person name="Hibbett D.S."/>
            <person name="Grigoriev I.V."/>
        </authorList>
    </citation>
    <scope>NUCLEOTIDE SEQUENCE</scope>
    <source>
        <strain evidence="2">Sp2 HRB7682 ss15</strain>
    </source>
</reference>
<dbReference type="PANTHER" id="PTHR15555:SF0">
    <property type="entry name" value="ZINC FINGER HIT DOMAIN-CONTAINING PROTEIN 2"/>
    <property type="match status" value="1"/>
</dbReference>
<feature type="compositionally biased region" description="Polar residues" evidence="1">
    <location>
        <begin position="429"/>
        <end position="446"/>
    </location>
</feature>
<sequence length="470" mass="52434">MGKMPGKAEIKFMPSSVQQDSNIISRYTCPECNLAYCSSTCFKSPVIRLFSLYGYLFTRRAQAHTNCSQAFYKKQIEADVRSESSSKSVEERLKMMEILKRFEENNMEQDELVGEDEENSEGEDDLERRFSAIDIASASPDALWSLLSQVERDKFIEAIQDPSSNLAQELLLSQELQNELAQEPWWEMSSITHDADDDPDDTRYGRTPELIDIPTTMVKPLPIGPPLIYNLCAVCIAYAFVTRRLATSPLSTLSYTIHSQDSEEVKHLLAQLVPFVMDRKSKVLHTSLSTAIDDVWSRFDKSAISSSTFTVLMRDTATLVRPLPIGIISSPDPSSYSTSASSNSRTTVADITSHPNRPLVYVLSDLHRLFANQNPNQNSNFTHVAHKLLFYAAHVLSTPPLVLRSLADDLAFRAKKEQKAPEIIPGQVNAGSSHADSMIPTSQTKTKGLGPYSENGANLKNITTNLIEEI</sequence>
<proteinExistence type="predicted"/>
<evidence type="ECO:0000256" key="1">
    <source>
        <dbReference type="SAM" id="MobiDB-lite"/>
    </source>
</evidence>
<dbReference type="InterPro" id="IPR039646">
    <property type="entry name" value="ZNHIT2"/>
</dbReference>
<reference evidence="2" key="2">
    <citation type="journal article" date="2023" name="Proc. Natl. Acad. Sci. U.S.A.">
        <title>A global phylogenomic analysis of the shiitake genus Lentinula.</title>
        <authorList>
            <person name="Sierra-Patev S."/>
            <person name="Min B."/>
            <person name="Naranjo-Ortiz M."/>
            <person name="Looney B."/>
            <person name="Konkel Z."/>
            <person name="Slot J.C."/>
            <person name="Sakamoto Y."/>
            <person name="Steenwyk J.L."/>
            <person name="Rokas A."/>
            <person name="Carro J."/>
            <person name="Camarero S."/>
            <person name="Ferreira P."/>
            <person name="Molpeceres G."/>
            <person name="Ruiz-Duenas F.J."/>
            <person name="Serrano A."/>
            <person name="Henrissat B."/>
            <person name="Drula E."/>
            <person name="Hughes K.W."/>
            <person name="Mata J.L."/>
            <person name="Ishikawa N.K."/>
            <person name="Vargas-Isla R."/>
            <person name="Ushijima S."/>
            <person name="Smith C.A."/>
            <person name="Donoghue J."/>
            <person name="Ahrendt S."/>
            <person name="Andreopoulos W."/>
            <person name="He G."/>
            <person name="LaButti K."/>
            <person name="Lipzen A."/>
            <person name="Ng V."/>
            <person name="Riley R."/>
            <person name="Sandor L."/>
            <person name="Barry K."/>
            <person name="Martinez A.T."/>
            <person name="Xiao Y."/>
            <person name="Gibbons J.G."/>
            <person name="Terashima K."/>
            <person name="Grigoriev I.V."/>
            <person name="Hibbett D."/>
        </authorList>
    </citation>
    <scope>NUCLEOTIDE SEQUENCE</scope>
    <source>
        <strain evidence="2">Sp2 HRB7682 ss15</strain>
    </source>
</reference>
<organism evidence="2 3">
    <name type="scientific">Lentinula lateritia</name>
    <dbReference type="NCBI Taxonomy" id="40482"/>
    <lineage>
        <taxon>Eukaryota</taxon>
        <taxon>Fungi</taxon>
        <taxon>Dikarya</taxon>
        <taxon>Basidiomycota</taxon>
        <taxon>Agaricomycotina</taxon>
        <taxon>Agaricomycetes</taxon>
        <taxon>Agaricomycetidae</taxon>
        <taxon>Agaricales</taxon>
        <taxon>Marasmiineae</taxon>
        <taxon>Omphalotaceae</taxon>
        <taxon>Lentinula</taxon>
    </lineage>
</organism>
<accession>A0A9W9AB92</accession>
<comment type="caution">
    <text evidence="2">The sequence shown here is derived from an EMBL/GenBank/DDBJ whole genome shotgun (WGS) entry which is preliminary data.</text>
</comment>
<dbReference type="PANTHER" id="PTHR15555">
    <property type="entry name" value="ZINC FINGER HIT DOMAIN CONTAINING PROTEIN 2 PROTEIN FON -RELATED"/>
    <property type="match status" value="1"/>
</dbReference>
<evidence type="ECO:0008006" key="4">
    <source>
        <dbReference type="Google" id="ProtNLM"/>
    </source>
</evidence>